<gene>
    <name evidence="3" type="ORF">JG687_00005249</name>
</gene>
<dbReference type="VEuPathDB" id="FungiDB:PC110_g8392"/>
<feature type="compositionally biased region" description="Acidic residues" evidence="1">
    <location>
        <begin position="219"/>
        <end position="231"/>
    </location>
</feature>
<feature type="region of interest" description="Disordered" evidence="1">
    <location>
        <begin position="1"/>
        <end position="26"/>
    </location>
</feature>
<evidence type="ECO:0000256" key="1">
    <source>
        <dbReference type="SAM" id="MobiDB-lite"/>
    </source>
</evidence>
<dbReference type="EMBL" id="JAENGZ010000194">
    <property type="protein sequence ID" value="KAG6965787.1"/>
    <property type="molecule type" value="Genomic_DNA"/>
</dbReference>
<evidence type="ECO:0000313" key="3">
    <source>
        <dbReference type="EMBL" id="KAG6965787.1"/>
    </source>
</evidence>
<dbReference type="VEuPathDB" id="FungiDB:PC110_g11298"/>
<organism evidence="3 4">
    <name type="scientific">Phytophthora cactorum</name>
    <dbReference type="NCBI Taxonomy" id="29920"/>
    <lineage>
        <taxon>Eukaryota</taxon>
        <taxon>Sar</taxon>
        <taxon>Stramenopiles</taxon>
        <taxon>Oomycota</taxon>
        <taxon>Peronosporomycetes</taxon>
        <taxon>Peronosporales</taxon>
        <taxon>Peronosporaceae</taxon>
        <taxon>Phytophthora</taxon>
    </lineage>
</organism>
<sequence>LPATQNTTPGTHETAPLRKKRKVSLGNESEADAAHITLAVVPRIAGTTFTAWTEFIAFWDQFEREQSVVYRTRDCQTAKLYNITRTNHPKRQIPASFGYAFRKYVCTLGRKQKSRSTGKRAKRKERYRACKAMFRVAVVRADGIAYVRLKKGASSKHTVLSECEKYNVVRAEVIALVDGLQQLSSSKFYEIFADLRATVDIFKKKWDLDQISLLHPGVSDDDEDHDFDFDDSGEKGESTVEQVAQLPDENETDAPVAPDDLSQCVMMNPSQVSLPDIVVSEQSQETLQLEATTSPTPELEAHPADTLEMLKLPASSNARAKDLRKGSKWAITEFGNLDPSQDDVVPAAFLASEMGGFSMKYVRHLLEFFAINRIIDDYCMDLSWLEQDWCGVSGMSPSTAQTAMLWMLCLSPTRRFSFLTSCNFVLVPIHMNALEHWMVQTTETQMRDADTSKHKIWAKFYDPLGVSSNLDVCQAKWISFTLPLL</sequence>
<comment type="caution">
    <text evidence="3">The sequence shown here is derived from an EMBL/GenBank/DDBJ whole genome shotgun (WGS) entry which is preliminary data.</text>
</comment>
<protein>
    <recommendedName>
        <fullName evidence="2">ZSWIM3 N-terminal domain-containing protein</fullName>
    </recommendedName>
</protein>
<evidence type="ECO:0000313" key="4">
    <source>
        <dbReference type="Proteomes" id="UP000688947"/>
    </source>
</evidence>
<dbReference type="InterPro" id="IPR048325">
    <property type="entry name" value="ZSWIM3_N"/>
</dbReference>
<dbReference type="AlphaFoldDB" id="A0A8T1UR00"/>
<dbReference type="Pfam" id="PF21599">
    <property type="entry name" value="ZSWIM3_N"/>
    <property type="match status" value="1"/>
</dbReference>
<feature type="domain" description="ZSWIM3 N-terminal" evidence="2">
    <location>
        <begin position="46"/>
        <end position="136"/>
    </location>
</feature>
<proteinExistence type="predicted"/>
<accession>A0A8T1UR00</accession>
<feature type="region of interest" description="Disordered" evidence="1">
    <location>
        <begin position="217"/>
        <end position="237"/>
    </location>
</feature>
<feature type="compositionally biased region" description="Polar residues" evidence="1">
    <location>
        <begin position="1"/>
        <end position="11"/>
    </location>
</feature>
<name>A0A8T1UR00_9STRA</name>
<dbReference type="Proteomes" id="UP000688947">
    <property type="component" value="Unassembled WGS sequence"/>
</dbReference>
<feature type="non-terminal residue" evidence="3">
    <location>
        <position position="485"/>
    </location>
</feature>
<evidence type="ECO:0000259" key="2">
    <source>
        <dbReference type="Pfam" id="PF21599"/>
    </source>
</evidence>
<dbReference type="OrthoDB" id="124789at2759"/>
<reference evidence="3" key="1">
    <citation type="submission" date="2021-01" db="EMBL/GenBank/DDBJ databases">
        <title>Phytophthora aleatoria, a newly-described species from Pinus radiata is distinct from Phytophthora cactorum isolates based on comparative genomics.</title>
        <authorList>
            <person name="Mcdougal R."/>
            <person name="Panda P."/>
            <person name="Williams N."/>
            <person name="Studholme D.J."/>
        </authorList>
    </citation>
    <scope>NUCLEOTIDE SEQUENCE</scope>
    <source>
        <strain evidence="3">NZFS 3830</strain>
    </source>
</reference>